<dbReference type="AlphaFoldDB" id="A0A067NPJ2"/>
<organism evidence="2 3">
    <name type="scientific">Pleurotus ostreatus (strain PC15)</name>
    <name type="common">Oyster mushroom</name>
    <dbReference type="NCBI Taxonomy" id="1137138"/>
    <lineage>
        <taxon>Eukaryota</taxon>
        <taxon>Fungi</taxon>
        <taxon>Dikarya</taxon>
        <taxon>Basidiomycota</taxon>
        <taxon>Agaricomycotina</taxon>
        <taxon>Agaricomycetes</taxon>
        <taxon>Agaricomycetidae</taxon>
        <taxon>Agaricales</taxon>
        <taxon>Pleurotineae</taxon>
        <taxon>Pleurotaceae</taxon>
        <taxon>Pleurotus</taxon>
    </lineage>
</organism>
<feature type="non-terminal residue" evidence="2">
    <location>
        <position position="94"/>
    </location>
</feature>
<feature type="non-terminal residue" evidence="2">
    <location>
        <position position="1"/>
    </location>
</feature>
<dbReference type="InterPro" id="IPR002156">
    <property type="entry name" value="RNaseH_domain"/>
</dbReference>
<sequence>LQWISAHDDVAGNEQADTLGKEAATGKAQPAEYCPLLLHDLCCPYNLPKLLYNKAAVCKEARQRVSLQWEAKWKKSTHRAKLERVDPGLKVGKY</sequence>
<dbReference type="PROSITE" id="PS50879">
    <property type="entry name" value="RNASE_H_1"/>
    <property type="match status" value="1"/>
</dbReference>
<feature type="domain" description="RNase H type-1" evidence="1">
    <location>
        <begin position="1"/>
        <end position="25"/>
    </location>
</feature>
<dbReference type="Proteomes" id="UP000027073">
    <property type="component" value="Unassembled WGS sequence"/>
</dbReference>
<gene>
    <name evidence="2" type="ORF">PLEOSDRAFT_13598</name>
</gene>
<dbReference type="OrthoDB" id="3265515at2759"/>
<evidence type="ECO:0000313" key="3">
    <source>
        <dbReference type="Proteomes" id="UP000027073"/>
    </source>
</evidence>
<reference evidence="3" key="1">
    <citation type="journal article" date="2014" name="Proc. Natl. Acad. Sci. U.S.A.">
        <title>Extensive sampling of basidiomycete genomes demonstrates inadequacy of the white-rot/brown-rot paradigm for wood decay fungi.</title>
        <authorList>
            <person name="Riley R."/>
            <person name="Salamov A.A."/>
            <person name="Brown D.W."/>
            <person name="Nagy L.G."/>
            <person name="Floudas D."/>
            <person name="Held B.W."/>
            <person name="Levasseur A."/>
            <person name="Lombard V."/>
            <person name="Morin E."/>
            <person name="Otillar R."/>
            <person name="Lindquist E.A."/>
            <person name="Sun H."/>
            <person name="LaButti K.M."/>
            <person name="Schmutz J."/>
            <person name="Jabbour D."/>
            <person name="Luo H."/>
            <person name="Baker S.E."/>
            <person name="Pisabarro A.G."/>
            <person name="Walton J.D."/>
            <person name="Blanchette R.A."/>
            <person name="Henrissat B."/>
            <person name="Martin F."/>
            <person name="Cullen D."/>
            <person name="Hibbett D.S."/>
            <person name="Grigoriev I.V."/>
        </authorList>
    </citation>
    <scope>NUCLEOTIDE SEQUENCE [LARGE SCALE GENOMIC DNA]</scope>
    <source>
        <strain evidence="3">PC15</strain>
    </source>
</reference>
<dbReference type="GO" id="GO:0003676">
    <property type="term" value="F:nucleic acid binding"/>
    <property type="evidence" value="ECO:0007669"/>
    <property type="project" value="InterPro"/>
</dbReference>
<dbReference type="VEuPathDB" id="FungiDB:PLEOSDRAFT_13598"/>
<dbReference type="InParanoid" id="A0A067NPJ2"/>
<accession>A0A067NPJ2</accession>
<name>A0A067NPJ2_PLEO1</name>
<evidence type="ECO:0000313" key="2">
    <source>
        <dbReference type="EMBL" id="KDQ26027.1"/>
    </source>
</evidence>
<dbReference type="GO" id="GO:0004523">
    <property type="term" value="F:RNA-DNA hybrid ribonuclease activity"/>
    <property type="evidence" value="ECO:0007669"/>
    <property type="project" value="InterPro"/>
</dbReference>
<dbReference type="EMBL" id="KL198010">
    <property type="protein sequence ID" value="KDQ26027.1"/>
    <property type="molecule type" value="Genomic_DNA"/>
</dbReference>
<evidence type="ECO:0000259" key="1">
    <source>
        <dbReference type="PROSITE" id="PS50879"/>
    </source>
</evidence>
<protein>
    <recommendedName>
        <fullName evidence="1">RNase H type-1 domain-containing protein</fullName>
    </recommendedName>
</protein>
<dbReference type="HOGENOM" id="CLU_164205_1_1_1"/>
<proteinExistence type="predicted"/>